<dbReference type="Proteomes" id="UP000887579">
    <property type="component" value="Unplaced"/>
</dbReference>
<sequence>MQARITSGDPDLIHLDTEKFLSKNIAIRIGDKEITSFKRGQKLPIIITKILKKEKNDDVLEIKSYNSDFVKVPDQEALTLTFQINLDEIYFVKFSPSYVICVNKNNVIIYNEETQSLTRFPASIDYESDHSKIGVNYRGETVINDVIKNFGKLSCDSVIPIRQYSSPKEIKRYYILKFGKNEHLIDEEKVIVDLFEEAIKQSGISKKYITLTIPSHFSDSQKFAYLKAAEVAGFTDVNSVDEQIALAFGYEKEYDIAENIEYLLINFCDTLIKITLNKAGDLNKENCRRKIIDCENLVSSKLSFFDKIIIDAAGENKPQNENNNFELSLQNFIDAVNELITNVPDLTSIVITWNHFYYVFLQDHFPTFQITFIQNPEELIVKGAAMA</sequence>
<protein>
    <submittedName>
        <fullName evidence="2">Uncharacterized protein</fullName>
    </submittedName>
</protein>
<name>A0AC34FWV6_9BILA</name>
<dbReference type="WBParaSite" id="ES5_v2.g22047.t1">
    <property type="protein sequence ID" value="ES5_v2.g22047.t1"/>
    <property type="gene ID" value="ES5_v2.g22047"/>
</dbReference>
<accession>A0AC34FWV6</accession>
<evidence type="ECO:0000313" key="1">
    <source>
        <dbReference type="Proteomes" id="UP000887579"/>
    </source>
</evidence>
<organism evidence="1 2">
    <name type="scientific">Panagrolaimus sp. ES5</name>
    <dbReference type="NCBI Taxonomy" id="591445"/>
    <lineage>
        <taxon>Eukaryota</taxon>
        <taxon>Metazoa</taxon>
        <taxon>Ecdysozoa</taxon>
        <taxon>Nematoda</taxon>
        <taxon>Chromadorea</taxon>
        <taxon>Rhabditida</taxon>
        <taxon>Tylenchina</taxon>
        <taxon>Panagrolaimomorpha</taxon>
        <taxon>Panagrolaimoidea</taxon>
        <taxon>Panagrolaimidae</taxon>
        <taxon>Panagrolaimus</taxon>
    </lineage>
</organism>
<reference evidence="2" key="1">
    <citation type="submission" date="2022-11" db="UniProtKB">
        <authorList>
            <consortium name="WormBaseParasite"/>
        </authorList>
    </citation>
    <scope>IDENTIFICATION</scope>
</reference>
<evidence type="ECO:0000313" key="2">
    <source>
        <dbReference type="WBParaSite" id="ES5_v2.g22047.t1"/>
    </source>
</evidence>
<proteinExistence type="predicted"/>